<sequence length="99" mass="11786">MATEFLRCGHFWKGEAAVTKWAVFVSLHDVARFPVRKEKAPYQGAFSFYLHAWQEACRNEVALLFPYTTWQEKVLREHFWKEKRPQRTGAFVSIFDMAR</sequence>
<proteinExistence type="predicted"/>
<dbReference type="AlphaFoldDB" id="A0A812R8I0"/>
<protein>
    <submittedName>
        <fullName evidence="1">Uncharacterized protein</fullName>
    </submittedName>
</protein>
<keyword evidence="2" id="KW-1185">Reference proteome</keyword>
<organism evidence="1 2">
    <name type="scientific">Symbiodinium natans</name>
    <dbReference type="NCBI Taxonomy" id="878477"/>
    <lineage>
        <taxon>Eukaryota</taxon>
        <taxon>Sar</taxon>
        <taxon>Alveolata</taxon>
        <taxon>Dinophyceae</taxon>
        <taxon>Suessiales</taxon>
        <taxon>Symbiodiniaceae</taxon>
        <taxon>Symbiodinium</taxon>
    </lineage>
</organism>
<reference evidence="1" key="1">
    <citation type="submission" date="2021-02" db="EMBL/GenBank/DDBJ databases">
        <authorList>
            <person name="Dougan E. K."/>
            <person name="Rhodes N."/>
            <person name="Thang M."/>
            <person name="Chan C."/>
        </authorList>
    </citation>
    <scope>NUCLEOTIDE SEQUENCE</scope>
</reference>
<gene>
    <name evidence="1" type="ORF">SNAT2548_LOCUS23250</name>
</gene>
<dbReference type="EMBL" id="CAJNDS010002316">
    <property type="protein sequence ID" value="CAE7427684.1"/>
    <property type="molecule type" value="Genomic_DNA"/>
</dbReference>
<accession>A0A812R8I0</accession>
<dbReference type="Proteomes" id="UP000604046">
    <property type="component" value="Unassembled WGS sequence"/>
</dbReference>
<evidence type="ECO:0000313" key="2">
    <source>
        <dbReference type="Proteomes" id="UP000604046"/>
    </source>
</evidence>
<comment type="caution">
    <text evidence="1">The sequence shown here is derived from an EMBL/GenBank/DDBJ whole genome shotgun (WGS) entry which is preliminary data.</text>
</comment>
<evidence type="ECO:0000313" key="1">
    <source>
        <dbReference type="EMBL" id="CAE7427684.1"/>
    </source>
</evidence>
<name>A0A812R8I0_9DINO</name>